<protein>
    <recommendedName>
        <fullName evidence="5">Septum formation initiator</fullName>
    </recommendedName>
</protein>
<keyword evidence="2" id="KW-0472">Membrane</keyword>
<feature type="transmembrane region" description="Helical" evidence="2">
    <location>
        <begin position="20"/>
        <end position="38"/>
    </location>
</feature>
<accession>A0A1G2RK64</accession>
<reference evidence="3 4" key="1">
    <citation type="journal article" date="2016" name="Nat. Commun.">
        <title>Thousands of microbial genomes shed light on interconnected biogeochemical processes in an aquifer system.</title>
        <authorList>
            <person name="Anantharaman K."/>
            <person name="Brown C.T."/>
            <person name="Hug L.A."/>
            <person name="Sharon I."/>
            <person name="Castelle C.J."/>
            <person name="Probst A.J."/>
            <person name="Thomas B.C."/>
            <person name="Singh A."/>
            <person name="Wilkins M.J."/>
            <person name="Karaoz U."/>
            <person name="Brodie E.L."/>
            <person name="Williams K.H."/>
            <person name="Hubbard S.S."/>
            <person name="Banfield J.F."/>
        </authorList>
    </citation>
    <scope>NUCLEOTIDE SEQUENCE [LARGE SCALE GENOMIC DNA]</scope>
</reference>
<proteinExistence type="predicted"/>
<keyword evidence="2" id="KW-0812">Transmembrane</keyword>
<feature type="coiled-coil region" evidence="1">
    <location>
        <begin position="40"/>
        <end position="91"/>
    </location>
</feature>
<dbReference type="AlphaFoldDB" id="A0A1G2RK64"/>
<evidence type="ECO:0000256" key="2">
    <source>
        <dbReference type="SAM" id="Phobius"/>
    </source>
</evidence>
<evidence type="ECO:0000313" key="4">
    <source>
        <dbReference type="Proteomes" id="UP000178421"/>
    </source>
</evidence>
<dbReference type="Proteomes" id="UP000178421">
    <property type="component" value="Unassembled WGS sequence"/>
</dbReference>
<dbReference type="EMBL" id="MHUH01000021">
    <property type="protein sequence ID" value="OHA73226.1"/>
    <property type="molecule type" value="Genomic_DNA"/>
</dbReference>
<evidence type="ECO:0000313" key="3">
    <source>
        <dbReference type="EMBL" id="OHA73226.1"/>
    </source>
</evidence>
<gene>
    <name evidence="3" type="ORF">A2940_00725</name>
</gene>
<organism evidence="3 4">
    <name type="scientific">Candidatus Wildermuthbacteria bacterium RIFCSPLOWO2_01_FULL_48_29</name>
    <dbReference type="NCBI Taxonomy" id="1802462"/>
    <lineage>
        <taxon>Bacteria</taxon>
        <taxon>Candidatus Wildermuthiibacteriota</taxon>
    </lineage>
</organism>
<sequence>MIAKNSRFGKSRRQLFESAIMGAVFAGVLLLIVGFLVYQNVSMAQKRSALEGRLQELRAQESEYLAQIQAKESAIANIQLEERQEKILREQGLYRKEGEEVVTILSPEENMVEGTTEEEGKTDRAWWARIPILKGILAGILENL</sequence>
<evidence type="ECO:0008006" key="5">
    <source>
        <dbReference type="Google" id="ProtNLM"/>
    </source>
</evidence>
<keyword evidence="1" id="KW-0175">Coiled coil</keyword>
<evidence type="ECO:0000256" key="1">
    <source>
        <dbReference type="SAM" id="Coils"/>
    </source>
</evidence>
<name>A0A1G2RK64_9BACT</name>
<keyword evidence="2" id="KW-1133">Transmembrane helix</keyword>
<comment type="caution">
    <text evidence="3">The sequence shown here is derived from an EMBL/GenBank/DDBJ whole genome shotgun (WGS) entry which is preliminary data.</text>
</comment>